<reference evidence="1 2" key="1">
    <citation type="journal article" date="2015" name="J. Microbiol.">
        <title>Sphingosinicella ginsenosidimutans sp. nov., with ginsenoside converting activity.</title>
        <authorList>
            <person name="Kim J.K."/>
            <person name="Kang M.S."/>
            <person name="Park S.C."/>
            <person name="Kim K.M."/>
            <person name="Choi K."/>
            <person name="Yoon M.H."/>
            <person name="Im W.T."/>
        </authorList>
    </citation>
    <scope>NUCLEOTIDE SEQUENCE [LARGE SCALE GENOMIC DNA]</scope>
    <source>
        <strain evidence="1 2">BS-11</strain>
    </source>
</reference>
<comment type="caution">
    <text evidence="1">The sequence shown here is derived from an EMBL/GenBank/DDBJ whole genome shotgun (WGS) entry which is preliminary data.</text>
</comment>
<keyword evidence="2" id="KW-1185">Reference proteome</keyword>
<gene>
    <name evidence="1" type="ORF">FRZ32_00680</name>
</gene>
<dbReference type="OrthoDB" id="8686772at2"/>
<dbReference type="AlphaFoldDB" id="A0A5C6TRI0"/>
<dbReference type="EMBL" id="VOQQ01000001">
    <property type="protein sequence ID" value="TXC62298.1"/>
    <property type="molecule type" value="Genomic_DNA"/>
</dbReference>
<dbReference type="RefSeq" id="WP_147041686.1">
    <property type="nucleotide sequence ID" value="NZ_BAABIR010000001.1"/>
</dbReference>
<sequence>MTGRPLTQGEIKIARSVFGDSIDYAPVRIARRKWWPFQPRETLMSPCGHVHVHPASTLWSEDYSAERIELQGLLMHELTHVLQAQERGRFYLPLMRHPFCRYGYRIVPGRPFDRYGIEQQGELVRHLFFARNGRTLPGMASREELERIVRPRFGGP</sequence>
<dbReference type="Proteomes" id="UP000321249">
    <property type="component" value="Unassembled WGS sequence"/>
</dbReference>
<name>A0A5C6TRI0_9SPHN</name>
<protein>
    <submittedName>
        <fullName evidence="1">Vgr related protein</fullName>
    </submittedName>
</protein>
<accession>A0A5C6TRI0</accession>
<organism evidence="1 2">
    <name type="scientific">Allosphingosinicella ginsenosidimutans</name>
    <dbReference type="NCBI Taxonomy" id="1176539"/>
    <lineage>
        <taxon>Bacteria</taxon>
        <taxon>Pseudomonadati</taxon>
        <taxon>Pseudomonadota</taxon>
        <taxon>Alphaproteobacteria</taxon>
        <taxon>Sphingomonadales</taxon>
        <taxon>Sphingomonadaceae</taxon>
        <taxon>Allosphingosinicella</taxon>
    </lineage>
</organism>
<evidence type="ECO:0000313" key="1">
    <source>
        <dbReference type="EMBL" id="TXC62298.1"/>
    </source>
</evidence>
<proteinExistence type="predicted"/>
<evidence type="ECO:0000313" key="2">
    <source>
        <dbReference type="Proteomes" id="UP000321249"/>
    </source>
</evidence>